<protein>
    <recommendedName>
        <fullName evidence="4">Lipoprotein</fullName>
    </recommendedName>
</protein>
<dbReference type="Proteomes" id="UP000198995">
    <property type="component" value="Unassembled WGS sequence"/>
</dbReference>
<organism evidence="2 3">
    <name type="scientific">Peptococcus niger</name>
    <dbReference type="NCBI Taxonomy" id="2741"/>
    <lineage>
        <taxon>Bacteria</taxon>
        <taxon>Bacillati</taxon>
        <taxon>Bacillota</taxon>
        <taxon>Clostridia</taxon>
        <taxon>Eubacteriales</taxon>
        <taxon>Peptococcaceae</taxon>
        <taxon>Peptococcus</taxon>
    </lineage>
</organism>
<feature type="signal peptide" evidence="1">
    <location>
        <begin position="1"/>
        <end position="23"/>
    </location>
</feature>
<keyword evidence="3" id="KW-1185">Reference proteome</keyword>
<dbReference type="AlphaFoldDB" id="A0A1G6TIU1"/>
<dbReference type="EMBL" id="FNAF01000002">
    <property type="protein sequence ID" value="SDD28347.1"/>
    <property type="molecule type" value="Genomic_DNA"/>
</dbReference>
<evidence type="ECO:0000313" key="3">
    <source>
        <dbReference type="Proteomes" id="UP000198995"/>
    </source>
</evidence>
<evidence type="ECO:0000256" key="1">
    <source>
        <dbReference type="SAM" id="SignalP"/>
    </source>
</evidence>
<dbReference type="PROSITE" id="PS51257">
    <property type="entry name" value="PROKAR_LIPOPROTEIN"/>
    <property type="match status" value="1"/>
</dbReference>
<dbReference type="OrthoDB" id="1650483at2"/>
<evidence type="ECO:0000313" key="2">
    <source>
        <dbReference type="EMBL" id="SDD28347.1"/>
    </source>
</evidence>
<gene>
    <name evidence="2" type="ORF">SAMN04489866_102148</name>
</gene>
<keyword evidence="1" id="KW-0732">Signal</keyword>
<dbReference type="RefSeq" id="WP_091791169.1">
    <property type="nucleotide sequence ID" value="NZ_FNAF01000002.1"/>
</dbReference>
<reference evidence="2 3" key="1">
    <citation type="submission" date="2016-10" db="EMBL/GenBank/DDBJ databases">
        <authorList>
            <person name="de Groot N.N."/>
        </authorList>
    </citation>
    <scope>NUCLEOTIDE SEQUENCE [LARGE SCALE GENOMIC DNA]</scope>
    <source>
        <strain evidence="2 3">DSM 20475</strain>
    </source>
</reference>
<name>A0A1G6TIU1_PEPNI</name>
<proteinExistence type="predicted"/>
<evidence type="ECO:0008006" key="4">
    <source>
        <dbReference type="Google" id="ProtNLM"/>
    </source>
</evidence>
<dbReference type="STRING" id="2741.SAMN04489866_102148"/>
<accession>A0A1G6TIU1</accession>
<sequence>MKKLVSLTLALMLITLVACSSDAGDSKSSLVSDPLGDWNRLVEEGKTTEDMVVNGDMVVGEGPLGPGVYDMEVLSLNGHVANLKGTRQEGYNMPLRYIITVPENSMSYPSKLRLILFKGDTLNFNKEATVKFTAVPKKVDMTKELGMGHFIVGRDIQAGHYKLDTNVALDPTYGSLGWEVYHYSAKTGEESEYAFNPDNPNVDLDIKDGDVLTTILDTDSEETAANDAKLIFNQVQ</sequence>
<feature type="chain" id="PRO_5011483478" description="Lipoprotein" evidence="1">
    <location>
        <begin position="24"/>
        <end position="236"/>
    </location>
</feature>